<dbReference type="AlphaFoldDB" id="A0A9Q3IAC6"/>
<comment type="caution">
    <text evidence="1">The sequence shown here is derived from an EMBL/GenBank/DDBJ whole genome shotgun (WGS) entry which is preliminary data.</text>
</comment>
<accession>A0A9Q3IAC6</accession>
<dbReference type="OrthoDB" id="2507554at2759"/>
<sequence>MISLEESTISMDEGFTELQNLLRELKSSLGGVWTNDSLLALFFHQFNKTNFHHIENSLDAKKSIDPLCVITAHKIMQVAQQFQQQEANSISNVMALTADTSAKSRTDARPSRYPHPSMLLATWATKWLSPDHPCSYFFQWGHLEVDCPRNSAEKPPIEDPKKKDPNLRYHKLEFVLHPAEDQGKANIASIGASTWDSNEASSSRIRDDQIIYPGW</sequence>
<keyword evidence="2" id="KW-1185">Reference proteome</keyword>
<dbReference type="Proteomes" id="UP000765509">
    <property type="component" value="Unassembled WGS sequence"/>
</dbReference>
<gene>
    <name evidence="1" type="ORF">O181_073753</name>
</gene>
<proteinExistence type="predicted"/>
<reference evidence="1" key="1">
    <citation type="submission" date="2021-03" db="EMBL/GenBank/DDBJ databases">
        <title>Draft genome sequence of rust myrtle Austropuccinia psidii MF-1, a brazilian biotype.</title>
        <authorList>
            <person name="Quecine M.C."/>
            <person name="Pachon D.M.R."/>
            <person name="Bonatelli M.L."/>
            <person name="Correr F.H."/>
            <person name="Franceschini L.M."/>
            <person name="Leite T.F."/>
            <person name="Margarido G.R.A."/>
            <person name="Almeida C.A."/>
            <person name="Ferrarezi J.A."/>
            <person name="Labate C.A."/>
        </authorList>
    </citation>
    <scope>NUCLEOTIDE SEQUENCE</scope>
    <source>
        <strain evidence="1">MF-1</strain>
    </source>
</reference>
<dbReference type="EMBL" id="AVOT02039051">
    <property type="protein sequence ID" value="MBW0534038.1"/>
    <property type="molecule type" value="Genomic_DNA"/>
</dbReference>
<name>A0A9Q3IAC6_9BASI</name>
<organism evidence="1 2">
    <name type="scientific">Austropuccinia psidii MF-1</name>
    <dbReference type="NCBI Taxonomy" id="1389203"/>
    <lineage>
        <taxon>Eukaryota</taxon>
        <taxon>Fungi</taxon>
        <taxon>Dikarya</taxon>
        <taxon>Basidiomycota</taxon>
        <taxon>Pucciniomycotina</taxon>
        <taxon>Pucciniomycetes</taxon>
        <taxon>Pucciniales</taxon>
        <taxon>Sphaerophragmiaceae</taxon>
        <taxon>Austropuccinia</taxon>
    </lineage>
</organism>
<evidence type="ECO:0000313" key="2">
    <source>
        <dbReference type="Proteomes" id="UP000765509"/>
    </source>
</evidence>
<protein>
    <submittedName>
        <fullName evidence="1">Uncharacterized protein</fullName>
    </submittedName>
</protein>
<evidence type="ECO:0000313" key="1">
    <source>
        <dbReference type="EMBL" id="MBW0534038.1"/>
    </source>
</evidence>